<gene>
    <name evidence="1" type="ORF">E6Q54_12235</name>
</gene>
<accession>A0A5C7Y2F3</accession>
<comment type="caution">
    <text evidence="1">The sequence shown here is derived from an EMBL/GenBank/DDBJ whole genome shotgun (WGS) entry which is preliminary data.</text>
</comment>
<dbReference type="RefSeq" id="WP_276760973.1">
    <property type="nucleotide sequence ID" value="NZ_SSGD01000065.1"/>
</dbReference>
<dbReference type="EMBL" id="SSGD01000065">
    <property type="protein sequence ID" value="TXI55648.1"/>
    <property type="molecule type" value="Genomic_DNA"/>
</dbReference>
<sequence length="135" mass="14277">MNRVPVRHVDALLLAAGRQGTPIPHTIPYDATLFAGLVGASRMHHATLTTPDGEAITLWLNGSANPHTLTRNEPATRLYQRLSTVPATILGDVIITAADGGDIPWSAVELVQGLHANFERNLTAALGSVTERGVG</sequence>
<organism evidence="1 2">
    <name type="scientific">Mycolicibacter arupensis</name>
    <dbReference type="NCBI Taxonomy" id="342002"/>
    <lineage>
        <taxon>Bacteria</taxon>
        <taxon>Bacillati</taxon>
        <taxon>Actinomycetota</taxon>
        <taxon>Actinomycetes</taxon>
        <taxon>Mycobacteriales</taxon>
        <taxon>Mycobacteriaceae</taxon>
        <taxon>Mycolicibacter</taxon>
    </lineage>
</organism>
<evidence type="ECO:0000313" key="1">
    <source>
        <dbReference type="EMBL" id="TXI55648.1"/>
    </source>
</evidence>
<dbReference type="Proteomes" id="UP000321797">
    <property type="component" value="Unassembled WGS sequence"/>
</dbReference>
<proteinExistence type="predicted"/>
<dbReference type="AlphaFoldDB" id="A0A5C7Y2F3"/>
<name>A0A5C7Y2F3_9MYCO</name>
<reference evidence="1 2" key="1">
    <citation type="submission" date="2018-09" db="EMBL/GenBank/DDBJ databases">
        <title>Metagenome Assembled Genomes from an Advanced Water Purification Facility.</title>
        <authorList>
            <person name="Stamps B.W."/>
            <person name="Spear J.R."/>
        </authorList>
    </citation>
    <scope>NUCLEOTIDE SEQUENCE [LARGE SCALE GENOMIC DNA]</scope>
    <source>
        <strain evidence="1">Bin_29_2</strain>
    </source>
</reference>
<evidence type="ECO:0000313" key="2">
    <source>
        <dbReference type="Proteomes" id="UP000321797"/>
    </source>
</evidence>
<protein>
    <submittedName>
        <fullName evidence="1">Uncharacterized protein</fullName>
    </submittedName>
</protein>